<protein>
    <recommendedName>
        <fullName evidence="1">PRELI/MSF1 domain-containing protein</fullName>
    </recommendedName>
</protein>
<dbReference type="SUPFAM" id="SSF52047">
    <property type="entry name" value="RNI-like"/>
    <property type="match status" value="1"/>
</dbReference>
<dbReference type="AlphaFoldDB" id="A0A6B0R859"/>
<feature type="domain" description="PRELI/MSF1" evidence="1">
    <location>
        <begin position="230"/>
        <end position="401"/>
    </location>
</feature>
<dbReference type="GO" id="GO:0005758">
    <property type="term" value="C:mitochondrial intermembrane space"/>
    <property type="evidence" value="ECO:0007669"/>
    <property type="project" value="InterPro"/>
</dbReference>
<dbReference type="SMART" id="SM00368">
    <property type="entry name" value="LRR_RI"/>
    <property type="match status" value="2"/>
</dbReference>
<gene>
    <name evidence="2" type="ORF">E5288_WYG014623</name>
</gene>
<evidence type="ECO:0000259" key="1">
    <source>
        <dbReference type="PROSITE" id="PS50904"/>
    </source>
</evidence>
<keyword evidence="3" id="KW-1185">Reference proteome</keyword>
<dbReference type="InterPro" id="IPR006797">
    <property type="entry name" value="PRELI/MSF1_dom"/>
</dbReference>
<accession>A0A6B0R859</accession>
<dbReference type="InterPro" id="IPR037365">
    <property type="entry name" value="Slowmo/Ups"/>
</dbReference>
<sequence length="423" mass="46907">MAGTCSLPIYLAGWATGRESLGLSHSVPLSIALKSFRHNMITDKIQQVCVKSMQPTNTLLVPTSIHGKVEAKLHILQLAMLKSASLRSQLEMLEAIFQMSEQRSLLQELQLKWQVELPSEKLKTLKLGNNEIYDAGAKQLCKALKHPKCKLENLGLEACELSPASCEDLASALTTCKSLTCVNLEWFTLDYDGVAVLCEALISLECSLQELGYNSDISRRPDIVLATDTMKIWTSEHVFDHPWETVTTAAMQKYPNPMNPSVVGVDVLDRHIDPSGKLHSHRLLSTEWGRPSTVKSIIDVARTKTYVQEHSVVDPIEKTMELKPTNISFTNMVSVDERLIYKPHPQDPEKTILTQEAIITVKGVSLGSYLEGLMASTISSNANKGREAMEWVIHKLNAEIEELTASARGSIRTPMAATAFVEK</sequence>
<evidence type="ECO:0000313" key="3">
    <source>
        <dbReference type="Proteomes" id="UP000322234"/>
    </source>
</evidence>
<dbReference type="PROSITE" id="PS50904">
    <property type="entry name" value="PRELI_MSF1"/>
    <property type="match status" value="1"/>
</dbReference>
<dbReference type="Proteomes" id="UP000322234">
    <property type="component" value="Unassembled WGS sequence"/>
</dbReference>
<dbReference type="InterPro" id="IPR032675">
    <property type="entry name" value="LRR_dom_sf"/>
</dbReference>
<evidence type="ECO:0000313" key="2">
    <source>
        <dbReference type="EMBL" id="MXQ83653.1"/>
    </source>
</evidence>
<dbReference type="EMBL" id="VBQZ03000017">
    <property type="protein sequence ID" value="MXQ83653.1"/>
    <property type="molecule type" value="Genomic_DNA"/>
</dbReference>
<reference evidence="2" key="1">
    <citation type="submission" date="2019-10" db="EMBL/GenBank/DDBJ databases">
        <title>The sequence and de novo assembly of the wild yak genome.</title>
        <authorList>
            <person name="Liu Y."/>
        </authorList>
    </citation>
    <scope>NUCLEOTIDE SEQUENCE [LARGE SCALE GENOMIC DNA]</scope>
    <source>
        <strain evidence="2">WY2019</strain>
    </source>
</reference>
<dbReference type="Pfam" id="PF04707">
    <property type="entry name" value="PRELI"/>
    <property type="match status" value="1"/>
</dbReference>
<proteinExistence type="predicted"/>
<dbReference type="PANTHER" id="PTHR11158">
    <property type="entry name" value="MSF1/PX19 RELATED"/>
    <property type="match status" value="1"/>
</dbReference>
<name>A0A6B0R859_9CETA</name>
<dbReference type="Gene3D" id="3.80.10.10">
    <property type="entry name" value="Ribonuclease Inhibitor"/>
    <property type="match status" value="1"/>
</dbReference>
<organism evidence="2 3">
    <name type="scientific">Bos mutus</name>
    <name type="common">wild yak</name>
    <dbReference type="NCBI Taxonomy" id="72004"/>
    <lineage>
        <taxon>Eukaryota</taxon>
        <taxon>Metazoa</taxon>
        <taxon>Chordata</taxon>
        <taxon>Craniata</taxon>
        <taxon>Vertebrata</taxon>
        <taxon>Euteleostomi</taxon>
        <taxon>Mammalia</taxon>
        <taxon>Eutheria</taxon>
        <taxon>Laurasiatheria</taxon>
        <taxon>Artiodactyla</taxon>
        <taxon>Ruminantia</taxon>
        <taxon>Pecora</taxon>
        <taxon>Bovidae</taxon>
        <taxon>Bovinae</taxon>
        <taxon>Bos</taxon>
    </lineage>
</organism>
<comment type="caution">
    <text evidence="2">The sequence shown here is derived from an EMBL/GenBank/DDBJ whole genome shotgun (WGS) entry which is preliminary data.</text>
</comment>